<sequence>MSRVTPDAGTRFLEAVAYPFDEPVTAYLTDAILVAGCCLGVTYRHKKADHFGRFADGHRIRTSDVKRAEQQGSFWVLYTESGSVYVVVTFHPDGGEQSLQTFLRLHQAGIHTAPKYLQ</sequence>
<evidence type="ECO:0000313" key="2">
    <source>
        <dbReference type="Proteomes" id="UP000249198"/>
    </source>
</evidence>
<accession>A0A2W5CVL7</accession>
<gene>
    <name evidence="1" type="ORF">DI599_15865</name>
</gene>
<name>A0A2W5CVL7_9PSED</name>
<dbReference type="RefSeq" id="WP_273233612.1">
    <property type="nucleotide sequence ID" value="NZ_QFOH01000020.1"/>
</dbReference>
<dbReference type="AlphaFoldDB" id="A0A2W5CVL7"/>
<comment type="caution">
    <text evidence="1">The sequence shown here is derived from an EMBL/GenBank/DDBJ whole genome shotgun (WGS) entry which is preliminary data.</text>
</comment>
<dbReference type="Proteomes" id="UP000249198">
    <property type="component" value="Unassembled WGS sequence"/>
</dbReference>
<reference evidence="1 2" key="1">
    <citation type="submission" date="2017-08" db="EMBL/GenBank/DDBJ databases">
        <title>Infants hospitalized years apart are colonized by the same room-sourced microbial strains.</title>
        <authorList>
            <person name="Brooks B."/>
            <person name="Olm M.R."/>
            <person name="Firek B.A."/>
            <person name="Baker R."/>
            <person name="Thomas B.C."/>
            <person name="Morowitz M.J."/>
            <person name="Banfield J.F."/>
        </authorList>
    </citation>
    <scope>NUCLEOTIDE SEQUENCE [LARGE SCALE GENOMIC DNA]</scope>
    <source>
        <strain evidence="1">S2_009_000_R2_77</strain>
    </source>
</reference>
<evidence type="ECO:0000313" key="1">
    <source>
        <dbReference type="EMBL" id="PZP22273.1"/>
    </source>
</evidence>
<organism evidence="1 2">
    <name type="scientific">Pseudomonas kuykendallii</name>
    <dbReference type="NCBI Taxonomy" id="1007099"/>
    <lineage>
        <taxon>Bacteria</taxon>
        <taxon>Pseudomonadati</taxon>
        <taxon>Pseudomonadota</taxon>
        <taxon>Gammaproteobacteria</taxon>
        <taxon>Pseudomonadales</taxon>
        <taxon>Pseudomonadaceae</taxon>
        <taxon>Pseudomonas</taxon>
    </lineage>
</organism>
<dbReference type="EMBL" id="QFOH01000020">
    <property type="protein sequence ID" value="PZP22273.1"/>
    <property type="molecule type" value="Genomic_DNA"/>
</dbReference>
<protein>
    <submittedName>
        <fullName evidence="1">Uncharacterized protein</fullName>
    </submittedName>
</protein>
<proteinExistence type="predicted"/>